<sequence length="116" mass="12514">MIQWSKVWSDLFIILALTSNIGFLVSKDPYQLVIAIGVNLIATVLKFNIKKFLAAELLATAFISDLHLIPAAILYFSGSTSSLVTGLAVGAAVANMLSVILIIIDIIMSYGQQEDI</sequence>
<keyword evidence="1" id="KW-0472">Membrane</keyword>
<accession>D4H8X0</accession>
<gene>
    <name evidence="2" type="ordered locus">Dacet_1705</name>
</gene>
<feature type="transmembrane region" description="Helical" evidence="1">
    <location>
        <begin position="83"/>
        <end position="104"/>
    </location>
</feature>
<feature type="transmembrane region" description="Helical" evidence="1">
    <location>
        <begin position="56"/>
        <end position="77"/>
    </location>
</feature>
<keyword evidence="1" id="KW-1133">Transmembrane helix</keyword>
<keyword evidence="1" id="KW-0812">Transmembrane</keyword>
<evidence type="ECO:0000313" key="2">
    <source>
        <dbReference type="EMBL" id="ADD68469.1"/>
    </source>
</evidence>
<name>D4H8X0_DENA2</name>
<dbReference type="HOGENOM" id="CLU_140289_1_0_0"/>
<dbReference type="AlphaFoldDB" id="D4H8X0"/>
<evidence type="ECO:0000313" key="3">
    <source>
        <dbReference type="Proteomes" id="UP000002012"/>
    </source>
</evidence>
<protein>
    <recommendedName>
        <fullName evidence="4">MacA</fullName>
    </recommendedName>
</protein>
<organism evidence="2 3">
    <name type="scientific">Denitrovibrio acetiphilus (strain DSM 12809 / NBRC 114555 / N2460)</name>
    <dbReference type="NCBI Taxonomy" id="522772"/>
    <lineage>
        <taxon>Bacteria</taxon>
        <taxon>Pseudomonadati</taxon>
        <taxon>Deferribacterota</taxon>
        <taxon>Deferribacteres</taxon>
        <taxon>Deferribacterales</taxon>
        <taxon>Geovibrionaceae</taxon>
        <taxon>Denitrovibrio</taxon>
    </lineage>
</organism>
<feature type="transmembrane region" description="Helical" evidence="1">
    <location>
        <begin position="32"/>
        <end position="49"/>
    </location>
</feature>
<dbReference type="Pfam" id="PF19931">
    <property type="entry name" value="DUF6394"/>
    <property type="match status" value="1"/>
</dbReference>
<evidence type="ECO:0008006" key="4">
    <source>
        <dbReference type="Google" id="ProtNLM"/>
    </source>
</evidence>
<keyword evidence="3" id="KW-1185">Reference proteome</keyword>
<dbReference type="OrthoDB" id="5344050at2"/>
<evidence type="ECO:0000256" key="1">
    <source>
        <dbReference type="SAM" id="Phobius"/>
    </source>
</evidence>
<dbReference type="RefSeq" id="WP_013010980.1">
    <property type="nucleotide sequence ID" value="NC_013943.1"/>
</dbReference>
<dbReference type="InterPro" id="IPR045655">
    <property type="entry name" value="DUF6394"/>
</dbReference>
<dbReference type="EMBL" id="CP001968">
    <property type="protein sequence ID" value="ADD68469.1"/>
    <property type="molecule type" value="Genomic_DNA"/>
</dbReference>
<proteinExistence type="predicted"/>
<dbReference type="Proteomes" id="UP000002012">
    <property type="component" value="Chromosome"/>
</dbReference>
<feature type="transmembrane region" description="Helical" evidence="1">
    <location>
        <begin position="7"/>
        <end position="26"/>
    </location>
</feature>
<reference evidence="2 3" key="1">
    <citation type="journal article" date="2010" name="Stand. Genomic Sci.">
        <title>Complete genome sequence of Denitrovibrio acetiphilus type strain (N2460).</title>
        <authorList>
            <person name="Kiss H."/>
            <person name="Lang E."/>
            <person name="Lapidus A."/>
            <person name="Copeland A."/>
            <person name="Nolan M."/>
            <person name="Glavina Del Rio T."/>
            <person name="Chen F."/>
            <person name="Lucas S."/>
            <person name="Tice H."/>
            <person name="Cheng J.F."/>
            <person name="Han C."/>
            <person name="Goodwin L."/>
            <person name="Pitluck S."/>
            <person name="Liolios K."/>
            <person name="Pati A."/>
            <person name="Ivanova N."/>
            <person name="Mavromatis K."/>
            <person name="Chen A."/>
            <person name="Palaniappan K."/>
            <person name="Land M."/>
            <person name="Hauser L."/>
            <person name="Chang Y.J."/>
            <person name="Jeffries C.D."/>
            <person name="Detter J.C."/>
            <person name="Brettin T."/>
            <person name="Spring S."/>
            <person name="Rohde M."/>
            <person name="Goker M."/>
            <person name="Woyke T."/>
            <person name="Bristow J."/>
            <person name="Eisen J.A."/>
            <person name="Markowitz V."/>
            <person name="Hugenholtz P."/>
            <person name="Kyrpides N.C."/>
            <person name="Klenk H.P."/>
        </authorList>
    </citation>
    <scope>NUCLEOTIDE SEQUENCE [LARGE SCALE GENOMIC DNA]</scope>
    <source>
        <strain evidence="3">DSM 12809 / NBRC 114555 / N2460</strain>
    </source>
</reference>
<dbReference type="STRING" id="522772.Dacet_1705"/>
<dbReference type="PaxDb" id="522772-Dacet_1705"/>
<dbReference type="eggNOG" id="ENOG503192H">
    <property type="taxonomic scope" value="Bacteria"/>
</dbReference>
<dbReference type="InParanoid" id="D4H8X0"/>
<dbReference type="KEGG" id="dap:Dacet_1705"/>